<gene>
    <name evidence="8" type="ORF">DFR87_11925</name>
</gene>
<dbReference type="STRING" id="1293036.GCA_001315825_02114"/>
<keyword evidence="7" id="KW-0460">Magnesium</keyword>
<evidence type="ECO:0000256" key="7">
    <source>
        <dbReference type="ARBA" id="ARBA00022842"/>
    </source>
</evidence>
<dbReference type="Pfam" id="PF04493">
    <property type="entry name" value="Endonuclease_5"/>
    <property type="match status" value="1"/>
</dbReference>
<keyword evidence="5 8" id="KW-0255">Endonuclease</keyword>
<dbReference type="PANTHER" id="PTHR28511">
    <property type="entry name" value="ENDONUCLEASE V"/>
    <property type="match status" value="1"/>
</dbReference>
<evidence type="ECO:0000256" key="1">
    <source>
        <dbReference type="ARBA" id="ARBA00001835"/>
    </source>
</evidence>
<dbReference type="InterPro" id="IPR007581">
    <property type="entry name" value="Endonuclease-V"/>
</dbReference>
<organism evidence="8 9">
    <name type="scientific">Metallosphaera hakonensis JCM 8857 = DSM 7519</name>
    <dbReference type="NCBI Taxonomy" id="1293036"/>
    <lineage>
        <taxon>Archaea</taxon>
        <taxon>Thermoproteota</taxon>
        <taxon>Thermoprotei</taxon>
        <taxon>Sulfolobales</taxon>
        <taxon>Sulfolobaceae</taxon>
        <taxon>Metallosphaera</taxon>
    </lineage>
</organism>
<evidence type="ECO:0000256" key="3">
    <source>
        <dbReference type="ARBA" id="ARBA00022490"/>
    </source>
</evidence>
<dbReference type="KEGG" id="mhk:DFR87_11925"/>
<comment type="catalytic activity">
    <reaction evidence="1">
        <text>Endonucleolytic cleavage at apurinic or apyrimidinic sites to products with a 5'-phosphate.</text>
        <dbReference type="EC" id="3.1.21.7"/>
    </reaction>
</comment>
<evidence type="ECO:0000313" key="9">
    <source>
        <dbReference type="Proteomes" id="UP000247586"/>
    </source>
</evidence>
<dbReference type="Gene3D" id="3.30.2170.10">
    <property type="entry name" value="archaeoglobus fulgidus dsm 4304 superfamily"/>
    <property type="match status" value="1"/>
</dbReference>
<proteinExistence type="predicted"/>
<protein>
    <submittedName>
        <fullName evidence="8">Endonuclease V</fullName>
    </submittedName>
</protein>
<dbReference type="GO" id="GO:0006281">
    <property type="term" value="P:DNA repair"/>
    <property type="evidence" value="ECO:0007669"/>
    <property type="project" value="InterPro"/>
</dbReference>
<reference evidence="9" key="2">
    <citation type="submission" date="2020-03" db="EMBL/GenBank/DDBJ databases">
        <title>Complete Genome Sequences of Extremely Thermoacidophilic, Metal-Mobilizing Type-Strain Members of the Archaeal Family Sulfolobaceae: Acidianus brierleyi DSM-1651T, Acidianus sulfidivorans DSM-18786T, Metallosphaera hakonensis DSM-7519T, and Metallosphaera prunae DSM-10039T.</title>
        <authorList>
            <person name="Counts J.A."/>
            <person name="Kelly R.M."/>
        </authorList>
    </citation>
    <scope>NUCLEOTIDE SEQUENCE [LARGE SCALE GENOMIC DNA]</scope>
    <source>
        <strain evidence="9">HO1-1</strain>
    </source>
</reference>
<name>A0A2U9IXA8_9CREN</name>
<evidence type="ECO:0000256" key="5">
    <source>
        <dbReference type="ARBA" id="ARBA00022759"/>
    </source>
</evidence>
<sequence length="193" mass="21198">MVDFLKLFQKVISREVKLVKLNKEVRELCGVDVAYWGETGVAVAVCEGEKRLINTAKGKVTFPYIPGLLFMREAPIMIKALEGISPDLLLVDGHGIAHPRESGIATVLGVLLEVPTVGVAKSKLVGEVVEENGLNYLVLNGKKVGVKSGKYYYSPGNLVTLEDVIELSRQGYPSVLREADRLSKKFREDLKLS</sequence>
<evidence type="ECO:0000256" key="4">
    <source>
        <dbReference type="ARBA" id="ARBA00022722"/>
    </source>
</evidence>
<evidence type="ECO:0000256" key="6">
    <source>
        <dbReference type="ARBA" id="ARBA00022801"/>
    </source>
</evidence>
<dbReference type="GO" id="GO:0016891">
    <property type="term" value="F:RNA endonuclease activity producing 5'-phosphomonoesters, hydrolytic mechanism"/>
    <property type="evidence" value="ECO:0007669"/>
    <property type="project" value="TreeGrafter"/>
</dbReference>
<dbReference type="RefSeq" id="WP_110369850.1">
    <property type="nucleotide sequence ID" value="NZ_CP029287.2"/>
</dbReference>
<dbReference type="CDD" id="cd06559">
    <property type="entry name" value="Endonuclease_V"/>
    <property type="match status" value="1"/>
</dbReference>
<evidence type="ECO:0000256" key="2">
    <source>
        <dbReference type="ARBA" id="ARBA00004496"/>
    </source>
</evidence>
<dbReference type="GO" id="GO:0003727">
    <property type="term" value="F:single-stranded RNA binding"/>
    <property type="evidence" value="ECO:0007669"/>
    <property type="project" value="TreeGrafter"/>
</dbReference>
<keyword evidence="4" id="KW-0540">Nuclease</keyword>
<keyword evidence="9" id="KW-1185">Reference proteome</keyword>
<keyword evidence="3" id="KW-0963">Cytoplasm</keyword>
<reference evidence="8 9" key="1">
    <citation type="submission" date="2018-05" db="EMBL/GenBank/DDBJ databases">
        <title>Complete Genome Sequences of Extremely Thermoacidophilic, Metal-Mobilizing Type-Strain Members of the Archaeal Family Sulfolobaceae: Acidianus brierleyi DSM-1651T, Acidianus sulfidivorans DSM-18786T, Metallosphaera hakonensis DSM-7519T, and Metallosphaera prunae DSM-10039T.</title>
        <authorList>
            <person name="Counts J.A."/>
            <person name="Kelly R.M."/>
        </authorList>
    </citation>
    <scope>NUCLEOTIDE SEQUENCE [LARGE SCALE GENOMIC DNA]</scope>
    <source>
        <strain evidence="8 9">HO1-1</strain>
    </source>
</reference>
<dbReference type="GO" id="GO:0043737">
    <property type="term" value="F:deoxyribonuclease V activity"/>
    <property type="evidence" value="ECO:0007669"/>
    <property type="project" value="UniProtKB-EC"/>
</dbReference>
<dbReference type="AlphaFoldDB" id="A0A2U9IXA8"/>
<dbReference type="GO" id="GO:0005737">
    <property type="term" value="C:cytoplasm"/>
    <property type="evidence" value="ECO:0007669"/>
    <property type="project" value="UniProtKB-SubCell"/>
</dbReference>
<accession>A0A2U9IXA8</accession>
<dbReference type="EMBL" id="CP029287">
    <property type="protein sequence ID" value="AWS00731.1"/>
    <property type="molecule type" value="Genomic_DNA"/>
</dbReference>
<evidence type="ECO:0000313" key="8">
    <source>
        <dbReference type="EMBL" id="AWS00731.1"/>
    </source>
</evidence>
<reference evidence="9" key="3">
    <citation type="submission" date="2020-03" db="EMBL/GenBank/DDBJ databases">
        <title>Sequencing and Assembly of Multiple Reported Metal-Biooxidizing Members of the Extremely Thermoacidophilic Archaeal Family Sulfolobaceae.</title>
        <authorList>
            <person name="Counts J.A."/>
            <person name="Kelly R.M."/>
        </authorList>
    </citation>
    <scope>NUCLEOTIDE SEQUENCE [LARGE SCALE GENOMIC DNA]</scope>
    <source>
        <strain evidence="9">HO1-1</strain>
    </source>
</reference>
<dbReference type="PANTHER" id="PTHR28511:SF1">
    <property type="entry name" value="ENDONUCLEASE V"/>
    <property type="match status" value="1"/>
</dbReference>
<dbReference type="OrthoDB" id="7885at2157"/>
<keyword evidence="6" id="KW-0378">Hydrolase</keyword>
<dbReference type="Proteomes" id="UP000247586">
    <property type="component" value="Chromosome"/>
</dbReference>
<comment type="subcellular location">
    <subcellularLocation>
        <location evidence="2">Cytoplasm</location>
    </subcellularLocation>
</comment>
<dbReference type="GeneID" id="36836061"/>